<evidence type="ECO:0000256" key="6">
    <source>
        <dbReference type="ARBA" id="ARBA00022801"/>
    </source>
</evidence>
<gene>
    <name evidence="9" type="ORF">SPARVUS_LOCUS9726677</name>
</gene>
<dbReference type="InterPro" id="IPR027806">
    <property type="entry name" value="HARBI1_dom"/>
</dbReference>
<reference evidence="9" key="1">
    <citation type="submission" date="2023-05" db="EMBL/GenBank/DDBJ databases">
        <authorList>
            <person name="Stuckert A."/>
        </authorList>
    </citation>
    <scope>NUCLEOTIDE SEQUENCE</scope>
</reference>
<evidence type="ECO:0000313" key="10">
    <source>
        <dbReference type="Proteomes" id="UP001162483"/>
    </source>
</evidence>
<evidence type="ECO:0000256" key="3">
    <source>
        <dbReference type="ARBA" id="ARBA00006958"/>
    </source>
</evidence>
<keyword evidence="7" id="KW-0539">Nucleus</keyword>
<dbReference type="PANTHER" id="PTHR22930">
    <property type="match status" value="1"/>
</dbReference>
<name>A0ABN9EH60_9NEOB</name>
<evidence type="ECO:0000259" key="8">
    <source>
        <dbReference type="Pfam" id="PF13359"/>
    </source>
</evidence>
<dbReference type="InterPro" id="IPR045249">
    <property type="entry name" value="HARBI1-like"/>
</dbReference>
<keyword evidence="4" id="KW-0540">Nuclease</keyword>
<organism evidence="9 10">
    <name type="scientific">Staurois parvus</name>
    <dbReference type="NCBI Taxonomy" id="386267"/>
    <lineage>
        <taxon>Eukaryota</taxon>
        <taxon>Metazoa</taxon>
        <taxon>Chordata</taxon>
        <taxon>Craniata</taxon>
        <taxon>Vertebrata</taxon>
        <taxon>Euteleostomi</taxon>
        <taxon>Amphibia</taxon>
        <taxon>Batrachia</taxon>
        <taxon>Anura</taxon>
        <taxon>Neobatrachia</taxon>
        <taxon>Ranoidea</taxon>
        <taxon>Ranidae</taxon>
        <taxon>Staurois</taxon>
    </lineage>
</organism>
<proteinExistence type="inferred from homology"/>
<dbReference type="PANTHER" id="PTHR22930:SF284">
    <property type="entry name" value="DDE TNP4 DOMAIN-CONTAINING PROTEIN"/>
    <property type="match status" value="1"/>
</dbReference>
<keyword evidence="6" id="KW-0378">Hydrolase</keyword>
<dbReference type="Pfam" id="PF13359">
    <property type="entry name" value="DDE_Tnp_4"/>
    <property type="match status" value="1"/>
</dbReference>
<accession>A0ABN9EH60</accession>
<comment type="similarity">
    <text evidence="3">Belongs to the HARBI1 family.</text>
</comment>
<evidence type="ECO:0000256" key="1">
    <source>
        <dbReference type="ARBA" id="ARBA00001968"/>
    </source>
</evidence>
<dbReference type="EMBL" id="CATNWA010015389">
    <property type="protein sequence ID" value="CAI9582856.1"/>
    <property type="molecule type" value="Genomic_DNA"/>
</dbReference>
<evidence type="ECO:0000256" key="5">
    <source>
        <dbReference type="ARBA" id="ARBA00022723"/>
    </source>
</evidence>
<keyword evidence="10" id="KW-1185">Reference proteome</keyword>
<evidence type="ECO:0000256" key="2">
    <source>
        <dbReference type="ARBA" id="ARBA00004123"/>
    </source>
</evidence>
<sequence>MSDDNFNYLLRKVTPLIQKQDTCMRKSISAEQRLVATLRFLATGRSLEDLKFSTAISPQALLGVLIPETCHAIIQVLKGKYFRFPTSSEDWQFISSQFEEMWNFPNCGGAIDGRHVRINPPHHSGSLYYNYKGFFSIIIIAIINANCEFIMVDVGKNGKFSDGTVIEQTHFYEKLKEKQLKLPENDETKEGLNFAFVTDEAFSLQDHILRPYSQEALTKERKVFNYRLARARRVAENAFGLLANRFRIFRTTINLSPHKIELVVMACCLLHNFLRRSNTDEYSPISLLDREVTEDATFIPGDWRTESAGLVSLQYMEAQKPEASAKLNRLKYLEYFNGPGAVEWQDAMALNDYSIEYETFDV</sequence>
<comment type="cofactor">
    <cofactor evidence="1">
        <name>a divalent metal cation</name>
        <dbReference type="ChEBI" id="CHEBI:60240"/>
    </cofactor>
</comment>
<comment type="subcellular location">
    <subcellularLocation>
        <location evidence="2">Nucleus</location>
    </subcellularLocation>
</comment>
<feature type="domain" description="DDE Tnp4" evidence="8">
    <location>
        <begin position="111"/>
        <end position="272"/>
    </location>
</feature>
<evidence type="ECO:0000313" key="9">
    <source>
        <dbReference type="EMBL" id="CAI9582856.1"/>
    </source>
</evidence>
<protein>
    <recommendedName>
        <fullName evidence="8">DDE Tnp4 domain-containing protein</fullName>
    </recommendedName>
</protein>
<evidence type="ECO:0000256" key="7">
    <source>
        <dbReference type="ARBA" id="ARBA00023242"/>
    </source>
</evidence>
<evidence type="ECO:0000256" key="4">
    <source>
        <dbReference type="ARBA" id="ARBA00022722"/>
    </source>
</evidence>
<dbReference type="Proteomes" id="UP001162483">
    <property type="component" value="Unassembled WGS sequence"/>
</dbReference>
<keyword evidence="5" id="KW-0479">Metal-binding</keyword>
<comment type="caution">
    <text evidence="9">The sequence shown here is derived from an EMBL/GenBank/DDBJ whole genome shotgun (WGS) entry which is preliminary data.</text>
</comment>